<reference evidence="2" key="1">
    <citation type="submission" date="2013-01" db="EMBL/GenBank/DDBJ databases">
        <title>Draft Genome Sequence of a Mulberry Tree, Morus notabilis C.K. Schneid.</title>
        <authorList>
            <person name="He N."/>
            <person name="Zhao S."/>
        </authorList>
    </citation>
    <scope>NUCLEOTIDE SEQUENCE</scope>
</reference>
<name>W9SIZ6_9ROSA</name>
<accession>W9SIZ6</accession>
<evidence type="ECO:0000313" key="1">
    <source>
        <dbReference type="EMBL" id="EXC33999.1"/>
    </source>
</evidence>
<gene>
    <name evidence="1" type="ORF">L484_007556</name>
</gene>
<organism evidence="1 2">
    <name type="scientific">Morus notabilis</name>
    <dbReference type="NCBI Taxonomy" id="981085"/>
    <lineage>
        <taxon>Eukaryota</taxon>
        <taxon>Viridiplantae</taxon>
        <taxon>Streptophyta</taxon>
        <taxon>Embryophyta</taxon>
        <taxon>Tracheophyta</taxon>
        <taxon>Spermatophyta</taxon>
        <taxon>Magnoliopsida</taxon>
        <taxon>eudicotyledons</taxon>
        <taxon>Gunneridae</taxon>
        <taxon>Pentapetalae</taxon>
        <taxon>rosids</taxon>
        <taxon>fabids</taxon>
        <taxon>Rosales</taxon>
        <taxon>Moraceae</taxon>
        <taxon>Moreae</taxon>
        <taxon>Morus</taxon>
    </lineage>
</organism>
<keyword evidence="2" id="KW-1185">Reference proteome</keyword>
<proteinExistence type="predicted"/>
<evidence type="ECO:0000313" key="2">
    <source>
        <dbReference type="Proteomes" id="UP000030645"/>
    </source>
</evidence>
<sequence>MSKKKNDAMNYGHGVVGDLANPLYRLIACNRLFLVSPDISKFLTTPSDLHGFQSDSLNSSYLPPPYLLLQLPSLINLLSIFFAQVFIR</sequence>
<dbReference type="EMBL" id="KE346346">
    <property type="protein sequence ID" value="EXC33999.1"/>
    <property type="molecule type" value="Genomic_DNA"/>
</dbReference>
<dbReference type="AlphaFoldDB" id="W9SIZ6"/>
<protein>
    <submittedName>
        <fullName evidence="1">Uncharacterized protein</fullName>
    </submittedName>
</protein>
<dbReference type="Proteomes" id="UP000030645">
    <property type="component" value="Unassembled WGS sequence"/>
</dbReference>